<protein>
    <submittedName>
        <fullName evidence="1">Uncharacterized protein</fullName>
    </submittedName>
</protein>
<proteinExistence type="predicted"/>
<reference evidence="1 2" key="1">
    <citation type="journal article" date="2017" name="Biotechnol. Biofuels">
        <title>Differential beta-glucosidase expression as a function of carbon source availability in Talaromyces amestolkiae: a genomic and proteomic approach.</title>
        <authorList>
            <person name="de Eugenio L.I."/>
            <person name="Mendez-Liter J.A."/>
            <person name="Nieto-Dominguez M."/>
            <person name="Alonso L."/>
            <person name="Gil-Munoz J."/>
            <person name="Barriuso J."/>
            <person name="Prieto A."/>
            <person name="Martinez M.J."/>
        </authorList>
    </citation>
    <scope>NUCLEOTIDE SEQUENCE [LARGE SCALE GENOMIC DNA]</scope>
    <source>
        <strain evidence="1 2">CIB</strain>
    </source>
</reference>
<dbReference type="RefSeq" id="XP_040732756.1">
    <property type="nucleotide sequence ID" value="XM_040876598.1"/>
</dbReference>
<name>A0A364KXG3_TALAM</name>
<dbReference type="GeneID" id="63793468"/>
<dbReference type="Proteomes" id="UP000249363">
    <property type="component" value="Unassembled WGS sequence"/>
</dbReference>
<comment type="caution">
    <text evidence="1">The sequence shown here is derived from an EMBL/GenBank/DDBJ whole genome shotgun (WGS) entry which is preliminary data.</text>
</comment>
<sequence length="293" mass="33050">MTDNANALYQEVGLPLVTPGEHGDFTQSLESLAAPEIIHESIMAKAVNLSEETLMNTVHYINLNPTSSAGLQTQLDAVANNIKLSNNFFIAKANSALDARVDAKQLSHDEVKMANYRVKVMNHLAINTPWFSTNSMQTQRKIFTMKKEDFHLELIKTFTEGMNLPLSSIAAKLENFLTNVNNIINSQTKSSDESLMFFISITSYQLDDVERWQPYTRTIYFKVDQSLSKYIKEKKNTSSDTKLNVEFEYLQTDSLFNNELFESNAKKAIQHFSEAGMGDLVSGCTTYDIPVDI</sequence>
<dbReference type="AlphaFoldDB" id="A0A364KXG3"/>
<dbReference type="STRING" id="1196081.A0A364KXG3"/>
<evidence type="ECO:0000313" key="2">
    <source>
        <dbReference type="Proteomes" id="UP000249363"/>
    </source>
</evidence>
<organism evidence="1 2">
    <name type="scientific">Talaromyces amestolkiae</name>
    <dbReference type="NCBI Taxonomy" id="1196081"/>
    <lineage>
        <taxon>Eukaryota</taxon>
        <taxon>Fungi</taxon>
        <taxon>Dikarya</taxon>
        <taxon>Ascomycota</taxon>
        <taxon>Pezizomycotina</taxon>
        <taxon>Eurotiomycetes</taxon>
        <taxon>Eurotiomycetidae</taxon>
        <taxon>Eurotiales</taxon>
        <taxon>Trichocomaceae</taxon>
        <taxon>Talaromyces</taxon>
        <taxon>Talaromyces sect. Talaromyces</taxon>
    </lineage>
</organism>
<dbReference type="OrthoDB" id="5094188at2759"/>
<keyword evidence="2" id="KW-1185">Reference proteome</keyword>
<dbReference type="EMBL" id="MIKG01000007">
    <property type="protein sequence ID" value="RAO68240.1"/>
    <property type="molecule type" value="Genomic_DNA"/>
</dbReference>
<gene>
    <name evidence="1" type="ORF">BHQ10_004252</name>
</gene>
<evidence type="ECO:0000313" key="1">
    <source>
        <dbReference type="EMBL" id="RAO68240.1"/>
    </source>
</evidence>
<accession>A0A364KXG3</accession>